<dbReference type="Proteomes" id="UP001497535">
    <property type="component" value="Unassembled WGS sequence"/>
</dbReference>
<protein>
    <submittedName>
        <fullName evidence="1">Uncharacterized protein</fullName>
    </submittedName>
</protein>
<sequence>MLLGHSNMLPSSTIDASSTVVDTTLNAGGRQQQGVSGVTQQAETGNRRVFGKIFGVTSVFFRFPMDRRMLEQPWKDPRFFPITIDTVMAYFCQRENPFFDVNSDNAFIMMQHQVASGPQFDEMLKRIEGIQYVLVQPPSSPPLFVVRKQKRMSADKITPLCHYYILDGTVYQAPDLYTFLHSKLIGIIDPLRNAFLEAIEMTRFFFVFMGYPKPFLWTTPSGKDD</sequence>
<gene>
    <name evidence="1" type="ORF">MENTE1834_LOCUS6369</name>
</gene>
<comment type="caution">
    <text evidence="1">The sequence shown here is derived from an EMBL/GenBank/DDBJ whole genome shotgun (WGS) entry which is preliminary data.</text>
</comment>
<reference evidence="1" key="1">
    <citation type="submission" date="2023-11" db="EMBL/GenBank/DDBJ databases">
        <authorList>
            <person name="Poullet M."/>
        </authorList>
    </citation>
    <scope>NUCLEOTIDE SEQUENCE</scope>
    <source>
        <strain evidence="1">E1834</strain>
    </source>
</reference>
<evidence type="ECO:0000313" key="1">
    <source>
        <dbReference type="EMBL" id="CAK5027343.1"/>
    </source>
</evidence>
<keyword evidence="2" id="KW-1185">Reference proteome</keyword>
<evidence type="ECO:0000313" key="2">
    <source>
        <dbReference type="Proteomes" id="UP001497535"/>
    </source>
</evidence>
<name>A0ACB0Y134_MELEN</name>
<proteinExistence type="predicted"/>
<dbReference type="EMBL" id="CAVMJV010000004">
    <property type="protein sequence ID" value="CAK5027343.1"/>
    <property type="molecule type" value="Genomic_DNA"/>
</dbReference>
<accession>A0ACB0Y134</accession>
<organism evidence="1 2">
    <name type="scientific">Meloidogyne enterolobii</name>
    <name type="common">Root-knot nematode worm</name>
    <name type="synonym">Meloidogyne mayaguensis</name>
    <dbReference type="NCBI Taxonomy" id="390850"/>
    <lineage>
        <taxon>Eukaryota</taxon>
        <taxon>Metazoa</taxon>
        <taxon>Ecdysozoa</taxon>
        <taxon>Nematoda</taxon>
        <taxon>Chromadorea</taxon>
        <taxon>Rhabditida</taxon>
        <taxon>Tylenchina</taxon>
        <taxon>Tylenchomorpha</taxon>
        <taxon>Tylenchoidea</taxon>
        <taxon>Meloidogynidae</taxon>
        <taxon>Meloidogyninae</taxon>
        <taxon>Meloidogyne</taxon>
    </lineage>
</organism>